<name>A0A091DGU0_FUKDA</name>
<dbReference type="EMBL" id="KN122294">
    <property type="protein sequence ID" value="KFO31354.1"/>
    <property type="molecule type" value="Genomic_DNA"/>
</dbReference>
<dbReference type="AlphaFoldDB" id="A0A091DGU0"/>
<evidence type="ECO:0000313" key="1">
    <source>
        <dbReference type="EMBL" id="KFO31354.1"/>
    </source>
</evidence>
<reference evidence="1 2" key="1">
    <citation type="submission" date="2013-11" db="EMBL/GenBank/DDBJ databases">
        <title>The Damaraland mole rat (Fukomys damarensis) genome and evolution of African mole rats.</title>
        <authorList>
            <person name="Gladyshev V.N."/>
            <person name="Fang X."/>
        </authorList>
    </citation>
    <scope>NUCLEOTIDE SEQUENCE [LARGE SCALE GENOMIC DNA]</scope>
    <source>
        <tissue evidence="1">Liver</tissue>
    </source>
</reference>
<dbReference type="Proteomes" id="UP000028990">
    <property type="component" value="Unassembled WGS sequence"/>
</dbReference>
<organism evidence="1 2">
    <name type="scientific">Fukomys damarensis</name>
    <name type="common">Damaraland mole rat</name>
    <name type="synonym">Cryptomys damarensis</name>
    <dbReference type="NCBI Taxonomy" id="885580"/>
    <lineage>
        <taxon>Eukaryota</taxon>
        <taxon>Metazoa</taxon>
        <taxon>Chordata</taxon>
        <taxon>Craniata</taxon>
        <taxon>Vertebrata</taxon>
        <taxon>Euteleostomi</taxon>
        <taxon>Mammalia</taxon>
        <taxon>Eutheria</taxon>
        <taxon>Euarchontoglires</taxon>
        <taxon>Glires</taxon>
        <taxon>Rodentia</taxon>
        <taxon>Hystricomorpha</taxon>
        <taxon>Bathyergidae</taxon>
        <taxon>Fukomys</taxon>
    </lineage>
</organism>
<sequence length="205" mass="23149">MLTKVRERCGFGELCDDTGNFDECDREERGMKSLRNHLWALSTDVELGRHLLQISPCWAKLGEVKRRYSGDNTVPYPFREALTLEIKAELQAFQDPEVEPSQCESDVMLSFSKSGNNRRNMRNSRKEIAKHGDRITSSRARLLAWMQFSDGPETRVFLAGGEGGVSCSGKELKEDPWTAVVAMTQEVEDLGKSEITDYALKPRNG</sequence>
<keyword evidence="2" id="KW-1185">Reference proteome</keyword>
<gene>
    <name evidence="1" type="ORF">H920_07284</name>
</gene>
<proteinExistence type="predicted"/>
<evidence type="ECO:0000313" key="2">
    <source>
        <dbReference type="Proteomes" id="UP000028990"/>
    </source>
</evidence>
<accession>A0A091DGU0</accession>
<protein>
    <submittedName>
        <fullName evidence="1">Uncharacterized protein</fullName>
    </submittedName>
</protein>